<keyword evidence="2" id="KW-1185">Reference proteome</keyword>
<protein>
    <submittedName>
        <fullName evidence="1">Uncharacterized protein</fullName>
    </submittedName>
</protein>
<comment type="caution">
    <text evidence="1">The sequence shown here is derived from an EMBL/GenBank/DDBJ whole genome shotgun (WGS) entry which is preliminary data.</text>
</comment>
<dbReference type="InParanoid" id="G9MNL9"/>
<name>G9MNL9_HYPVG</name>
<dbReference type="HOGENOM" id="CLU_3014456_0_0_1"/>
<sequence>MSVPATICASGTLIGTICAGVACTVINTAPKVLSAWESVGRWFRHIFDLGEPTQNP</sequence>
<evidence type="ECO:0000313" key="1">
    <source>
        <dbReference type="EMBL" id="EHK23475.1"/>
    </source>
</evidence>
<dbReference type="VEuPathDB" id="FungiDB:TRIVIDRAFT_186195"/>
<accession>G9MNL9</accession>
<dbReference type="GeneID" id="25789255"/>
<gene>
    <name evidence="1" type="ORF">TRIVIDRAFT_186195</name>
</gene>
<reference evidence="1 2" key="1">
    <citation type="journal article" date="2011" name="Genome Biol.">
        <title>Comparative genome sequence analysis underscores mycoparasitism as the ancestral life style of Trichoderma.</title>
        <authorList>
            <person name="Kubicek C.P."/>
            <person name="Herrera-Estrella A."/>
            <person name="Seidl-Seiboth V."/>
            <person name="Martinez D.A."/>
            <person name="Druzhinina I.S."/>
            <person name="Thon M."/>
            <person name="Zeilinger S."/>
            <person name="Casas-Flores S."/>
            <person name="Horwitz B.A."/>
            <person name="Mukherjee P.K."/>
            <person name="Mukherjee M."/>
            <person name="Kredics L."/>
            <person name="Alcaraz L.D."/>
            <person name="Aerts A."/>
            <person name="Antal Z."/>
            <person name="Atanasova L."/>
            <person name="Cervantes-Badillo M.G."/>
            <person name="Challacombe J."/>
            <person name="Chertkov O."/>
            <person name="McCluskey K."/>
            <person name="Coulpier F."/>
            <person name="Deshpande N."/>
            <person name="von Doehren H."/>
            <person name="Ebbole D.J."/>
            <person name="Esquivel-Naranjo E.U."/>
            <person name="Fekete E."/>
            <person name="Flipphi M."/>
            <person name="Glaser F."/>
            <person name="Gomez-Rodriguez E.Y."/>
            <person name="Gruber S."/>
            <person name="Han C."/>
            <person name="Henrissat B."/>
            <person name="Hermosa R."/>
            <person name="Hernandez-Onate M."/>
            <person name="Karaffa L."/>
            <person name="Kosti I."/>
            <person name="Le Crom S."/>
            <person name="Lindquist E."/>
            <person name="Lucas S."/>
            <person name="Luebeck M."/>
            <person name="Luebeck P.S."/>
            <person name="Margeot A."/>
            <person name="Metz B."/>
            <person name="Misra M."/>
            <person name="Nevalainen H."/>
            <person name="Omann M."/>
            <person name="Packer N."/>
            <person name="Perrone G."/>
            <person name="Uresti-Rivera E.E."/>
            <person name="Salamov A."/>
            <person name="Schmoll M."/>
            <person name="Seiboth B."/>
            <person name="Shapiro H."/>
            <person name="Sukno S."/>
            <person name="Tamayo-Ramos J.A."/>
            <person name="Tisch D."/>
            <person name="Wiest A."/>
            <person name="Wilkinson H.H."/>
            <person name="Zhang M."/>
            <person name="Coutinho P.M."/>
            <person name="Kenerley C.M."/>
            <person name="Monte E."/>
            <person name="Baker S.E."/>
            <person name="Grigoriev I.V."/>
        </authorList>
    </citation>
    <scope>NUCLEOTIDE SEQUENCE [LARGE SCALE GENOMIC DNA]</scope>
    <source>
        <strain evidence="2">Gv29-8 / FGSC 10586</strain>
    </source>
</reference>
<dbReference type="Proteomes" id="UP000007115">
    <property type="component" value="Unassembled WGS sequence"/>
</dbReference>
<dbReference type="RefSeq" id="XP_013957697.1">
    <property type="nucleotide sequence ID" value="XM_014102222.1"/>
</dbReference>
<organism evidence="1 2">
    <name type="scientific">Hypocrea virens (strain Gv29-8 / FGSC 10586)</name>
    <name type="common">Gliocladium virens</name>
    <name type="synonym">Trichoderma virens</name>
    <dbReference type="NCBI Taxonomy" id="413071"/>
    <lineage>
        <taxon>Eukaryota</taxon>
        <taxon>Fungi</taxon>
        <taxon>Dikarya</taxon>
        <taxon>Ascomycota</taxon>
        <taxon>Pezizomycotina</taxon>
        <taxon>Sordariomycetes</taxon>
        <taxon>Hypocreomycetidae</taxon>
        <taxon>Hypocreales</taxon>
        <taxon>Hypocreaceae</taxon>
        <taxon>Trichoderma</taxon>
    </lineage>
</organism>
<dbReference type="AlphaFoldDB" id="G9MNL9"/>
<proteinExistence type="predicted"/>
<evidence type="ECO:0000313" key="2">
    <source>
        <dbReference type="Proteomes" id="UP000007115"/>
    </source>
</evidence>
<dbReference type="EMBL" id="ABDF02000005">
    <property type="protein sequence ID" value="EHK23475.1"/>
    <property type="molecule type" value="Genomic_DNA"/>
</dbReference>